<dbReference type="AlphaFoldDB" id="A0A9D2K067"/>
<organism evidence="3 4">
    <name type="scientific">Candidatus Gallimonas intestinavium</name>
    <dbReference type="NCBI Taxonomy" id="2838603"/>
    <lineage>
        <taxon>Bacteria</taxon>
        <taxon>Bacillati</taxon>
        <taxon>Bacillota</taxon>
        <taxon>Clostridia</taxon>
        <taxon>Candidatus Gallimonas</taxon>
    </lineage>
</organism>
<dbReference type="InterPro" id="IPR050490">
    <property type="entry name" value="Bact_solute-bd_prot1"/>
</dbReference>
<sequence length="549" mass="62551">MKHKVLCIALSAVVAIGVVGAAAGCKEVEEDLDTIKIFLPFEVVNGYTSYSQLPVYQELEKRTGVKVEYTHGVYNDIQQMWTGDYENYDVMIISDVQVGAGYPGGIEKGISDGVIWDLTPYMEESAPDYLKAIEGSYASVQKFTKTDSGKYAGIYSVPMEEQGPWYGFVMREDWLRAWQEAEGIIEEGAEVVDPVTYDDWEAFLTYVKENLNGGKAPLFLYYTGTDMVGTLNAGFQVSSGLYLKNGNTVTYGAAEPEYQQYLDKMRDWYAKGLIDANFFTNNEGTESQQPQMPAMDSFDLTTYQYTPAQYAAFPMIYTYIHTYEDLMANYAPLYEATGRDVYNLRPVAAPKQDADDELHIRYTEKSSAYAVITNRVKTEEKVRAILEWFNYLFTDEGALLMNYGIEGDTFEYVDGEPVFTEKITANSEEPPLNFSDAINKYCSLNFCFKYDWTRELQVVTDEEKSAMTEVWNCDNSYVLPTVTLTEQEGKVSELYELNLTKFKDEFTVNYIIGKNTQSFDEFVATMKSTYHMDDLVKVYADAYARYLKR</sequence>
<dbReference type="Gene3D" id="3.40.190.10">
    <property type="entry name" value="Periplasmic binding protein-like II"/>
    <property type="match status" value="2"/>
</dbReference>
<reference evidence="3" key="1">
    <citation type="journal article" date="2021" name="PeerJ">
        <title>Extensive microbial diversity within the chicken gut microbiome revealed by metagenomics and culture.</title>
        <authorList>
            <person name="Gilroy R."/>
            <person name="Ravi A."/>
            <person name="Getino M."/>
            <person name="Pursley I."/>
            <person name="Horton D.L."/>
            <person name="Alikhan N.F."/>
            <person name="Baker D."/>
            <person name="Gharbi K."/>
            <person name="Hall N."/>
            <person name="Watson M."/>
            <person name="Adriaenssens E.M."/>
            <person name="Foster-Nyarko E."/>
            <person name="Jarju S."/>
            <person name="Secka A."/>
            <person name="Antonio M."/>
            <person name="Oren A."/>
            <person name="Chaudhuri R.R."/>
            <person name="La Ragione R."/>
            <person name="Hildebrand F."/>
            <person name="Pallen M.J."/>
        </authorList>
    </citation>
    <scope>NUCLEOTIDE SEQUENCE</scope>
    <source>
        <strain evidence="3">ChiW7-2402</strain>
    </source>
</reference>
<accession>A0A9D2K067</accession>
<dbReference type="PANTHER" id="PTHR43649">
    <property type="entry name" value="ARABINOSE-BINDING PROTEIN-RELATED"/>
    <property type="match status" value="1"/>
</dbReference>
<evidence type="ECO:0000256" key="2">
    <source>
        <dbReference type="SAM" id="SignalP"/>
    </source>
</evidence>
<reference evidence="3" key="2">
    <citation type="submission" date="2021-04" db="EMBL/GenBank/DDBJ databases">
        <authorList>
            <person name="Gilroy R."/>
        </authorList>
    </citation>
    <scope>NUCLEOTIDE SEQUENCE</scope>
    <source>
        <strain evidence="3">ChiW7-2402</strain>
    </source>
</reference>
<dbReference type="EMBL" id="DXBB01000073">
    <property type="protein sequence ID" value="HIZ72968.1"/>
    <property type="molecule type" value="Genomic_DNA"/>
</dbReference>
<dbReference type="Proteomes" id="UP000824102">
    <property type="component" value="Unassembled WGS sequence"/>
</dbReference>
<gene>
    <name evidence="3" type="ORF">H9964_05265</name>
</gene>
<dbReference type="PANTHER" id="PTHR43649:SF33">
    <property type="entry name" value="POLYGALACTURONAN_RHAMNOGALACTURONAN-BINDING PROTEIN YTCQ"/>
    <property type="match status" value="1"/>
</dbReference>
<name>A0A9D2K067_9FIRM</name>
<feature type="signal peptide" evidence="2">
    <location>
        <begin position="1"/>
        <end position="21"/>
    </location>
</feature>
<dbReference type="PROSITE" id="PS51257">
    <property type="entry name" value="PROKAR_LIPOPROTEIN"/>
    <property type="match status" value="1"/>
</dbReference>
<protein>
    <recommendedName>
        <fullName evidence="5">Extracellular solute-binding protein</fullName>
    </recommendedName>
</protein>
<comment type="caution">
    <text evidence="3">The sequence shown here is derived from an EMBL/GenBank/DDBJ whole genome shotgun (WGS) entry which is preliminary data.</text>
</comment>
<dbReference type="SUPFAM" id="SSF53850">
    <property type="entry name" value="Periplasmic binding protein-like II"/>
    <property type="match status" value="1"/>
</dbReference>
<keyword evidence="1 2" id="KW-0732">Signal</keyword>
<feature type="chain" id="PRO_5039118044" description="Extracellular solute-binding protein" evidence="2">
    <location>
        <begin position="22"/>
        <end position="549"/>
    </location>
</feature>
<evidence type="ECO:0008006" key="5">
    <source>
        <dbReference type="Google" id="ProtNLM"/>
    </source>
</evidence>
<proteinExistence type="predicted"/>
<evidence type="ECO:0000313" key="3">
    <source>
        <dbReference type="EMBL" id="HIZ72968.1"/>
    </source>
</evidence>
<evidence type="ECO:0000256" key="1">
    <source>
        <dbReference type="ARBA" id="ARBA00022729"/>
    </source>
</evidence>
<evidence type="ECO:0000313" key="4">
    <source>
        <dbReference type="Proteomes" id="UP000824102"/>
    </source>
</evidence>